<gene>
    <name evidence="2" type="ORF">GCM10010979_11120</name>
</gene>
<dbReference type="Gene3D" id="3.40.50.1820">
    <property type="entry name" value="alpha/beta hydrolase"/>
    <property type="match status" value="1"/>
</dbReference>
<dbReference type="AlphaFoldDB" id="A0A916SIT7"/>
<dbReference type="PANTHER" id="PTHR43689">
    <property type="entry name" value="HYDROLASE"/>
    <property type="match status" value="1"/>
</dbReference>
<dbReference type="InterPro" id="IPR029058">
    <property type="entry name" value="AB_hydrolase_fold"/>
</dbReference>
<protein>
    <recommendedName>
        <fullName evidence="1">AB hydrolase-1 domain-containing protein</fullName>
    </recommendedName>
</protein>
<dbReference type="RefSeq" id="WP_188509668.1">
    <property type="nucleotide sequence ID" value="NZ_BMGB01000001.1"/>
</dbReference>
<dbReference type="GO" id="GO:0003824">
    <property type="term" value="F:catalytic activity"/>
    <property type="evidence" value="ECO:0007669"/>
    <property type="project" value="InterPro"/>
</dbReference>
<dbReference type="PRINTS" id="PR00412">
    <property type="entry name" value="EPOXHYDRLASE"/>
</dbReference>
<evidence type="ECO:0000259" key="1">
    <source>
        <dbReference type="Pfam" id="PF12697"/>
    </source>
</evidence>
<reference evidence="2" key="2">
    <citation type="submission" date="2020-09" db="EMBL/GenBank/DDBJ databases">
        <authorList>
            <person name="Sun Q."/>
            <person name="Zhou Y."/>
        </authorList>
    </citation>
    <scope>NUCLEOTIDE SEQUENCE</scope>
    <source>
        <strain evidence="2">CGMCC 1.12813</strain>
    </source>
</reference>
<accession>A0A916SIT7</accession>
<dbReference type="InterPro" id="IPR000639">
    <property type="entry name" value="Epox_hydrolase-like"/>
</dbReference>
<evidence type="ECO:0000313" key="3">
    <source>
        <dbReference type="Proteomes" id="UP000606922"/>
    </source>
</evidence>
<evidence type="ECO:0000313" key="2">
    <source>
        <dbReference type="EMBL" id="GGA98395.1"/>
    </source>
</evidence>
<dbReference type="Proteomes" id="UP000606922">
    <property type="component" value="Unassembled WGS sequence"/>
</dbReference>
<reference evidence="2" key="1">
    <citation type="journal article" date="2014" name="Int. J. Syst. Evol. Microbiol.">
        <title>Complete genome sequence of Corynebacterium casei LMG S-19264T (=DSM 44701T), isolated from a smear-ripened cheese.</title>
        <authorList>
            <consortium name="US DOE Joint Genome Institute (JGI-PGF)"/>
            <person name="Walter F."/>
            <person name="Albersmeier A."/>
            <person name="Kalinowski J."/>
            <person name="Ruckert C."/>
        </authorList>
    </citation>
    <scope>NUCLEOTIDE SEQUENCE</scope>
    <source>
        <strain evidence="2">CGMCC 1.12813</strain>
    </source>
</reference>
<keyword evidence="3" id="KW-1185">Reference proteome</keyword>
<dbReference type="SUPFAM" id="SSF53474">
    <property type="entry name" value="alpha/beta-Hydrolases"/>
    <property type="match status" value="1"/>
</dbReference>
<comment type="caution">
    <text evidence="2">The sequence shown here is derived from an EMBL/GenBank/DDBJ whole genome shotgun (WGS) entry which is preliminary data.</text>
</comment>
<dbReference type="Pfam" id="PF12697">
    <property type="entry name" value="Abhydrolase_6"/>
    <property type="match status" value="1"/>
</dbReference>
<organism evidence="2 3">
    <name type="scientific">Conyzicola nivalis</name>
    <dbReference type="NCBI Taxonomy" id="1477021"/>
    <lineage>
        <taxon>Bacteria</taxon>
        <taxon>Bacillati</taxon>
        <taxon>Actinomycetota</taxon>
        <taxon>Actinomycetes</taxon>
        <taxon>Micrococcales</taxon>
        <taxon>Microbacteriaceae</taxon>
        <taxon>Conyzicola</taxon>
    </lineage>
</organism>
<feature type="domain" description="AB hydrolase-1" evidence="1">
    <location>
        <begin position="51"/>
        <end position="307"/>
    </location>
</feature>
<dbReference type="PANTHER" id="PTHR43689:SF8">
    <property type="entry name" value="ALPHA_BETA-HYDROLASES SUPERFAMILY PROTEIN"/>
    <property type="match status" value="1"/>
</dbReference>
<proteinExistence type="predicted"/>
<sequence length="310" mass="33583">MLTSTPAYAPFPLETDETSLGFVETTVYPRTGTARIVARHRPQRTSTRATIFLHGAAGSWTTWTPMLAAADEAGITIVNPVLLDLPGWGDATPAPGDAPLTLDTVCELVRDMALELGYTEWDLVGHSLGGFIALHMASIWPQSVHSVALVSGTTWSVIDAVARPWHGLRVIPGFVLLRFFMRLLAPIQPVALAAVRGLRALGILRFATSPLFRHPTRVDDTVIDALATELRPRSFVTAGDVTRGYDADARWSLIECEVLATKGDNDVFVTDGDLERLARVVRRCTTTVIADCGHFGNVEQPAAVLAALDY</sequence>
<name>A0A916SIT7_9MICO</name>
<dbReference type="EMBL" id="BMGB01000001">
    <property type="protein sequence ID" value="GGA98395.1"/>
    <property type="molecule type" value="Genomic_DNA"/>
</dbReference>
<dbReference type="InterPro" id="IPR000073">
    <property type="entry name" value="AB_hydrolase_1"/>
</dbReference>